<keyword evidence="6" id="KW-0961">Cell wall biogenesis/degradation</keyword>
<dbReference type="Gene3D" id="3.40.710.10">
    <property type="entry name" value="DD-peptidase/beta-lactamase superfamily"/>
    <property type="match status" value="1"/>
</dbReference>
<evidence type="ECO:0000256" key="8">
    <source>
        <dbReference type="PIRSR" id="PIRSR618044-2"/>
    </source>
</evidence>
<evidence type="ECO:0000256" key="2">
    <source>
        <dbReference type="ARBA" id="ARBA00022729"/>
    </source>
</evidence>
<evidence type="ECO:0000256" key="4">
    <source>
        <dbReference type="ARBA" id="ARBA00022960"/>
    </source>
</evidence>
<evidence type="ECO:0000256" key="1">
    <source>
        <dbReference type="ARBA" id="ARBA00007164"/>
    </source>
</evidence>
<protein>
    <submittedName>
        <fullName evidence="12">D-alanyl-D-alanine carboxypeptidase</fullName>
    </submittedName>
</protein>
<feature type="binding site" evidence="8">
    <location>
        <position position="230"/>
    </location>
    <ligand>
        <name>substrate</name>
    </ligand>
</feature>
<dbReference type="InterPro" id="IPR018044">
    <property type="entry name" value="Peptidase_S11"/>
</dbReference>
<evidence type="ECO:0000256" key="7">
    <source>
        <dbReference type="PIRSR" id="PIRSR618044-1"/>
    </source>
</evidence>
<dbReference type="InterPro" id="IPR036680">
    <property type="entry name" value="SPOR-like_sf"/>
</dbReference>
<feature type="active site" description="Proton acceptor" evidence="7">
    <location>
        <position position="71"/>
    </location>
</feature>
<gene>
    <name evidence="12" type="ORF">C5750_06200</name>
</gene>
<keyword evidence="13" id="KW-1185">Reference proteome</keyword>
<dbReference type="Pfam" id="PF00768">
    <property type="entry name" value="Peptidase_S11"/>
    <property type="match status" value="1"/>
</dbReference>
<evidence type="ECO:0000313" key="12">
    <source>
        <dbReference type="EMBL" id="PRD58925.1"/>
    </source>
</evidence>
<accession>A0A2S9K003</accession>
<dbReference type="OrthoDB" id="9795979at2"/>
<keyword evidence="3" id="KW-0378">Hydrolase</keyword>
<dbReference type="Gene3D" id="3.30.70.1070">
    <property type="entry name" value="Sporulation related repeat"/>
    <property type="match status" value="1"/>
</dbReference>
<dbReference type="EMBL" id="PVBT01000001">
    <property type="protein sequence ID" value="PRD58925.1"/>
    <property type="molecule type" value="Genomic_DNA"/>
</dbReference>
<dbReference type="GO" id="GO:0006508">
    <property type="term" value="P:proteolysis"/>
    <property type="evidence" value="ECO:0007669"/>
    <property type="project" value="InterPro"/>
</dbReference>
<feature type="active site" description="Acyl-ester intermediate" evidence="7">
    <location>
        <position position="68"/>
    </location>
</feature>
<comment type="similarity">
    <text evidence="1 9">Belongs to the peptidase S11 family.</text>
</comment>
<keyword evidence="4" id="KW-0133">Cell shape</keyword>
<dbReference type="InterPro" id="IPR007730">
    <property type="entry name" value="SPOR-like_dom"/>
</dbReference>
<dbReference type="InterPro" id="IPR012338">
    <property type="entry name" value="Beta-lactam/transpept-like"/>
</dbReference>
<evidence type="ECO:0000256" key="3">
    <source>
        <dbReference type="ARBA" id="ARBA00022801"/>
    </source>
</evidence>
<feature type="domain" description="SPOR" evidence="11">
    <location>
        <begin position="374"/>
        <end position="460"/>
    </location>
</feature>
<proteinExistence type="inferred from homology"/>
<organism evidence="12 13">
    <name type="scientific">Phyllobacterium myrsinacearum</name>
    <dbReference type="NCBI Taxonomy" id="28101"/>
    <lineage>
        <taxon>Bacteria</taxon>
        <taxon>Pseudomonadati</taxon>
        <taxon>Pseudomonadota</taxon>
        <taxon>Alphaproteobacteria</taxon>
        <taxon>Hyphomicrobiales</taxon>
        <taxon>Phyllobacteriaceae</taxon>
        <taxon>Phyllobacterium</taxon>
    </lineage>
</organism>
<evidence type="ECO:0000256" key="9">
    <source>
        <dbReference type="RuleBase" id="RU004016"/>
    </source>
</evidence>
<dbReference type="PROSITE" id="PS51724">
    <property type="entry name" value="SPOR"/>
    <property type="match status" value="1"/>
</dbReference>
<dbReference type="PANTHER" id="PTHR21581:SF6">
    <property type="entry name" value="TRAFFICKING PROTEIN PARTICLE COMPLEX SUBUNIT 12"/>
    <property type="match status" value="1"/>
</dbReference>
<feature type="region of interest" description="Disordered" evidence="10">
    <location>
        <begin position="354"/>
        <end position="374"/>
    </location>
</feature>
<keyword evidence="5" id="KW-0573">Peptidoglycan synthesis</keyword>
<keyword evidence="12" id="KW-0645">Protease</keyword>
<dbReference type="Proteomes" id="UP000238563">
    <property type="component" value="Unassembled WGS sequence"/>
</dbReference>
<dbReference type="GO" id="GO:0009252">
    <property type="term" value="P:peptidoglycan biosynthetic process"/>
    <property type="evidence" value="ECO:0007669"/>
    <property type="project" value="UniProtKB-KW"/>
</dbReference>
<evidence type="ECO:0000256" key="10">
    <source>
        <dbReference type="SAM" id="MobiDB-lite"/>
    </source>
</evidence>
<dbReference type="InterPro" id="IPR001967">
    <property type="entry name" value="Peptidase_S11_N"/>
</dbReference>
<keyword evidence="2" id="KW-0732">Signal</keyword>
<dbReference type="Pfam" id="PF05036">
    <property type="entry name" value="SPOR"/>
    <property type="match status" value="1"/>
</dbReference>
<dbReference type="SUPFAM" id="SSF110997">
    <property type="entry name" value="Sporulation related repeat"/>
    <property type="match status" value="1"/>
</dbReference>
<evidence type="ECO:0000256" key="6">
    <source>
        <dbReference type="ARBA" id="ARBA00023316"/>
    </source>
</evidence>
<comment type="caution">
    <text evidence="12">The sequence shown here is derived from an EMBL/GenBank/DDBJ whole genome shotgun (WGS) entry which is preliminary data.</text>
</comment>
<sequence length="460" mass="48605">MLYPARQGSRFFTRLTHTFLALALASGIGLTQTPKAEASSKASAIVVDANTGKTLYSSNADAQRFPASLTKMMTLYMLFEAMEAGKVSKSTPIPVSAYAAGQPPTKIGFKPGQTISAEAAILSVITKSANDSATAIGEYLGGSEQRFAQMMTNKARQLGMRNTTFRNASGLPNPQQRSSARDLALLGIALREHFPQYYDYFSTRSFSYRGRRIAGHNRLLGKVRGVDGIKTGYTRDSGFNLVSSVNVDGKKMVAVVMGGTSGGARDAQMAKLIEQYLPGASRRDGGNLLASRKNSKVQVAAVELPEDDDAPMPTQRAEVVAKTSNVVTAYASAPAQSPAAQILTVPTPTARADVAESDDEAEVDPVTTASASDKGTASGWMVQIGSMGSADEAKAILARAASEVGGSLATLSPYTEKFQKGSATYYRARFAGIASAKAANNACTALKRQNYHCFAIAPQS</sequence>
<evidence type="ECO:0000259" key="11">
    <source>
        <dbReference type="PROSITE" id="PS51724"/>
    </source>
</evidence>
<dbReference type="PANTHER" id="PTHR21581">
    <property type="entry name" value="D-ALANYL-D-ALANINE CARBOXYPEPTIDASE"/>
    <property type="match status" value="1"/>
</dbReference>
<feature type="active site" evidence="7">
    <location>
        <position position="128"/>
    </location>
</feature>
<dbReference type="AlphaFoldDB" id="A0A2S9K003"/>
<dbReference type="SUPFAM" id="SSF56601">
    <property type="entry name" value="beta-lactamase/transpeptidase-like"/>
    <property type="match status" value="1"/>
</dbReference>
<keyword evidence="12" id="KW-0121">Carboxypeptidase</keyword>
<dbReference type="GO" id="GO:0071555">
    <property type="term" value="P:cell wall organization"/>
    <property type="evidence" value="ECO:0007669"/>
    <property type="project" value="UniProtKB-KW"/>
</dbReference>
<evidence type="ECO:0000256" key="5">
    <source>
        <dbReference type="ARBA" id="ARBA00022984"/>
    </source>
</evidence>
<evidence type="ECO:0000313" key="13">
    <source>
        <dbReference type="Proteomes" id="UP000238563"/>
    </source>
</evidence>
<dbReference type="GO" id="GO:0008360">
    <property type="term" value="P:regulation of cell shape"/>
    <property type="evidence" value="ECO:0007669"/>
    <property type="project" value="UniProtKB-KW"/>
</dbReference>
<dbReference type="GO" id="GO:0009002">
    <property type="term" value="F:serine-type D-Ala-D-Ala carboxypeptidase activity"/>
    <property type="evidence" value="ECO:0007669"/>
    <property type="project" value="InterPro"/>
</dbReference>
<reference evidence="12 13" key="1">
    <citation type="submission" date="2018-02" db="EMBL/GenBank/DDBJ databases">
        <title>The draft genome of Phyllobacterium myrsinacearum DSM5892.</title>
        <authorList>
            <person name="Li L."/>
            <person name="Liu L."/>
            <person name="Zhang X."/>
            <person name="Wang T."/>
        </authorList>
    </citation>
    <scope>NUCLEOTIDE SEQUENCE [LARGE SCALE GENOMIC DNA]</scope>
    <source>
        <strain evidence="12 13">DSM 5892</strain>
    </source>
</reference>
<dbReference type="PRINTS" id="PR00725">
    <property type="entry name" value="DADACBPTASE1"/>
</dbReference>
<name>A0A2S9K003_9HYPH</name>
<dbReference type="GO" id="GO:0042834">
    <property type="term" value="F:peptidoglycan binding"/>
    <property type="evidence" value="ECO:0007669"/>
    <property type="project" value="InterPro"/>
</dbReference>